<gene>
    <name evidence="2" type="ORF">DMC30DRAFT_357068</name>
</gene>
<feature type="compositionally biased region" description="Polar residues" evidence="1">
    <location>
        <begin position="34"/>
        <end position="44"/>
    </location>
</feature>
<organism evidence="2 3">
    <name type="scientific">Rhodotorula diobovata</name>
    <dbReference type="NCBI Taxonomy" id="5288"/>
    <lineage>
        <taxon>Eukaryota</taxon>
        <taxon>Fungi</taxon>
        <taxon>Dikarya</taxon>
        <taxon>Basidiomycota</taxon>
        <taxon>Pucciniomycotina</taxon>
        <taxon>Microbotryomycetes</taxon>
        <taxon>Sporidiobolales</taxon>
        <taxon>Sporidiobolaceae</taxon>
        <taxon>Rhodotorula</taxon>
    </lineage>
</organism>
<evidence type="ECO:0000313" key="2">
    <source>
        <dbReference type="EMBL" id="TNY17482.1"/>
    </source>
</evidence>
<keyword evidence="3" id="KW-1185">Reference proteome</keyword>
<dbReference type="EMBL" id="SOZI01000198">
    <property type="protein sequence ID" value="TNY17482.1"/>
    <property type="molecule type" value="Genomic_DNA"/>
</dbReference>
<proteinExistence type="predicted"/>
<dbReference type="AlphaFoldDB" id="A0A5C5FMJ1"/>
<accession>A0A5C5FMJ1</accession>
<feature type="region of interest" description="Disordered" evidence="1">
    <location>
        <begin position="19"/>
        <end position="44"/>
    </location>
</feature>
<protein>
    <submittedName>
        <fullName evidence="2">Uncharacterized protein</fullName>
    </submittedName>
</protein>
<evidence type="ECO:0000313" key="3">
    <source>
        <dbReference type="Proteomes" id="UP000311382"/>
    </source>
</evidence>
<dbReference type="Proteomes" id="UP000311382">
    <property type="component" value="Unassembled WGS sequence"/>
</dbReference>
<evidence type="ECO:0000256" key="1">
    <source>
        <dbReference type="SAM" id="MobiDB-lite"/>
    </source>
</evidence>
<reference evidence="2 3" key="1">
    <citation type="submission" date="2019-03" db="EMBL/GenBank/DDBJ databases">
        <title>Rhodosporidium diobovatum UCD-FST 08-225 genome sequencing, assembly, and annotation.</title>
        <authorList>
            <person name="Fakankun I.U."/>
            <person name="Fristensky B."/>
            <person name="Levin D.B."/>
        </authorList>
    </citation>
    <scope>NUCLEOTIDE SEQUENCE [LARGE SCALE GENOMIC DNA]</scope>
    <source>
        <strain evidence="2 3">UCD-FST 08-225</strain>
    </source>
</reference>
<dbReference type="OrthoDB" id="2524173at2759"/>
<comment type="caution">
    <text evidence="2">The sequence shown here is derived from an EMBL/GenBank/DDBJ whole genome shotgun (WGS) entry which is preliminary data.</text>
</comment>
<name>A0A5C5FMJ1_9BASI</name>
<sequence length="108" mass="11030">MGPPPLRLDYSHNTYLVLSSSSSSSASPPPLRVDSSSDPALSSRLTYAGPLGPGNLANEHIYALQGVSSASAPGAGAERDLVDRAKALLEGLGAGTVQVMAPAMRAKR</sequence>